<evidence type="ECO:0000313" key="1">
    <source>
        <dbReference type="EMBL" id="KAJ4460193.1"/>
    </source>
</evidence>
<keyword evidence="2" id="KW-1185">Reference proteome</keyword>
<organism evidence="1 2">
    <name type="scientific">Paratrimastix pyriformis</name>
    <dbReference type="NCBI Taxonomy" id="342808"/>
    <lineage>
        <taxon>Eukaryota</taxon>
        <taxon>Metamonada</taxon>
        <taxon>Preaxostyla</taxon>
        <taxon>Paratrimastigidae</taxon>
        <taxon>Paratrimastix</taxon>
    </lineage>
</organism>
<evidence type="ECO:0000313" key="2">
    <source>
        <dbReference type="Proteomes" id="UP001141327"/>
    </source>
</evidence>
<name>A0ABQ8UN21_9EUKA</name>
<dbReference type="EMBL" id="JAPMOS010000014">
    <property type="protein sequence ID" value="KAJ4460193.1"/>
    <property type="molecule type" value="Genomic_DNA"/>
</dbReference>
<evidence type="ECO:0008006" key="3">
    <source>
        <dbReference type="Google" id="ProtNLM"/>
    </source>
</evidence>
<sequence>MPPELVALILGKLNWLKDPQLLLVCRFFYRFFKSHSSAAMEDYYVPLRPRPHSLMGQGAPARDFWEQPEYVELSEEEELLRYSGIALTPTLIGTDSWLRLAEFNSVATFCLRNNWIFAFRPNFLFIFHRLWSPSWSACALKLAPNGIHSMNSSSSHKCDLPTEPFRDNLPQDCKKYLTSEENDDIRGLPKLPMFRKWYGWTIRSVHDDSPMTMVYHEADERFFQVIGDSNGWLNGGRKKDGACHVVPIGGEDVIWA</sequence>
<accession>A0ABQ8UN21</accession>
<dbReference type="Proteomes" id="UP001141327">
    <property type="component" value="Unassembled WGS sequence"/>
</dbReference>
<comment type="caution">
    <text evidence="1">The sequence shown here is derived from an EMBL/GenBank/DDBJ whole genome shotgun (WGS) entry which is preliminary data.</text>
</comment>
<reference evidence="1" key="1">
    <citation type="journal article" date="2022" name="bioRxiv">
        <title>Genomics of Preaxostyla Flagellates Illuminates Evolutionary Transitions and the Path Towards Mitochondrial Loss.</title>
        <authorList>
            <person name="Novak L.V.F."/>
            <person name="Treitli S.C."/>
            <person name="Pyrih J."/>
            <person name="Halakuc P."/>
            <person name="Pipaliya S.V."/>
            <person name="Vacek V."/>
            <person name="Brzon O."/>
            <person name="Soukal P."/>
            <person name="Eme L."/>
            <person name="Dacks J.B."/>
            <person name="Karnkowska A."/>
            <person name="Elias M."/>
            <person name="Hampl V."/>
        </authorList>
    </citation>
    <scope>NUCLEOTIDE SEQUENCE</scope>
    <source>
        <strain evidence="1">RCP-MX</strain>
    </source>
</reference>
<proteinExistence type="predicted"/>
<protein>
    <recommendedName>
        <fullName evidence="3">F-box domain-containing protein</fullName>
    </recommendedName>
</protein>
<gene>
    <name evidence="1" type="ORF">PAPYR_3582</name>
</gene>